<keyword evidence="1" id="KW-1133">Transmembrane helix</keyword>
<accession>A0A7K1US40</accession>
<feature type="transmembrane region" description="Helical" evidence="1">
    <location>
        <begin position="12"/>
        <end position="29"/>
    </location>
</feature>
<evidence type="ECO:0000313" key="2">
    <source>
        <dbReference type="EMBL" id="MVU76979.1"/>
    </source>
</evidence>
<keyword evidence="1" id="KW-0472">Membrane</keyword>
<feature type="transmembrane region" description="Helical" evidence="1">
    <location>
        <begin position="74"/>
        <end position="101"/>
    </location>
</feature>
<feature type="transmembrane region" description="Helical" evidence="1">
    <location>
        <begin position="35"/>
        <end position="53"/>
    </location>
</feature>
<dbReference type="EMBL" id="WRPP01000001">
    <property type="protein sequence ID" value="MVU76979.1"/>
    <property type="molecule type" value="Genomic_DNA"/>
</dbReference>
<sequence length="138" mass="14460">MNGATLFGASEIAVAALAVGTMIFGLSLARRHPAAGWSSVAGACAWLLAEGAFRIQSSLIMPRLAGHEHESARLIVGMLGEAVYFGLGGIGILLLFLAAVADRAPNSDQRPEPVALAGKLAGQAWRYYSARNQRGRRG</sequence>
<proteinExistence type="predicted"/>
<keyword evidence="3" id="KW-1185">Reference proteome</keyword>
<protein>
    <submittedName>
        <fullName evidence="2">Uncharacterized protein</fullName>
    </submittedName>
</protein>
<comment type="caution">
    <text evidence="2">The sequence shown here is derived from an EMBL/GenBank/DDBJ whole genome shotgun (WGS) entry which is preliminary data.</text>
</comment>
<organism evidence="2 3">
    <name type="scientific">Nocardia terrae</name>
    <dbReference type="NCBI Taxonomy" id="2675851"/>
    <lineage>
        <taxon>Bacteria</taxon>
        <taxon>Bacillati</taxon>
        <taxon>Actinomycetota</taxon>
        <taxon>Actinomycetes</taxon>
        <taxon>Mycobacteriales</taxon>
        <taxon>Nocardiaceae</taxon>
        <taxon>Nocardia</taxon>
    </lineage>
</organism>
<keyword evidence="1" id="KW-0812">Transmembrane</keyword>
<dbReference type="Proteomes" id="UP000466794">
    <property type="component" value="Unassembled WGS sequence"/>
</dbReference>
<reference evidence="2 3" key="1">
    <citation type="submission" date="2019-12" db="EMBL/GenBank/DDBJ databases">
        <title>Nocardia sp. nov. ET3-3 isolated from soil.</title>
        <authorList>
            <person name="Kanchanasin P."/>
            <person name="Tanasupawat S."/>
            <person name="Yuki M."/>
            <person name="Kudo T."/>
        </authorList>
    </citation>
    <scope>NUCLEOTIDE SEQUENCE [LARGE SCALE GENOMIC DNA]</scope>
    <source>
        <strain evidence="2 3">ET3-3</strain>
    </source>
</reference>
<dbReference type="RefSeq" id="WP_157355795.1">
    <property type="nucleotide sequence ID" value="NZ_WRPP01000001.1"/>
</dbReference>
<gene>
    <name evidence="2" type="ORF">GPX89_06930</name>
</gene>
<evidence type="ECO:0000313" key="3">
    <source>
        <dbReference type="Proteomes" id="UP000466794"/>
    </source>
</evidence>
<name>A0A7K1US40_9NOCA</name>
<evidence type="ECO:0000256" key="1">
    <source>
        <dbReference type="SAM" id="Phobius"/>
    </source>
</evidence>
<dbReference type="AlphaFoldDB" id="A0A7K1US40"/>